<dbReference type="NCBIfam" id="NF041492">
    <property type="entry name" value="MobF"/>
    <property type="match status" value="1"/>
</dbReference>
<dbReference type="Gene3D" id="2.30.30.940">
    <property type="match status" value="1"/>
</dbReference>
<protein>
    <recommendedName>
        <fullName evidence="2">TrwC relaxase domain-containing protein</fullName>
    </recommendedName>
</protein>
<dbReference type="Gene3D" id="3.40.50.300">
    <property type="entry name" value="P-loop containing nucleotide triphosphate hydrolases"/>
    <property type="match status" value="2"/>
</dbReference>
<feature type="domain" description="TrwC relaxase" evidence="2">
    <location>
        <begin position="22"/>
        <end position="403"/>
    </location>
</feature>
<organism evidence="3 4">
    <name type="scientific">Aeromicrobium alkaliterrae</name>
    <dbReference type="NCBI Taxonomy" id="302168"/>
    <lineage>
        <taxon>Bacteria</taxon>
        <taxon>Bacillati</taxon>
        <taxon>Actinomycetota</taxon>
        <taxon>Actinomycetes</taxon>
        <taxon>Propionibacteriales</taxon>
        <taxon>Nocardioidaceae</taxon>
        <taxon>Aeromicrobium</taxon>
    </lineage>
</organism>
<dbReference type="InterPro" id="IPR027417">
    <property type="entry name" value="P-loop_NTPase"/>
</dbReference>
<reference evidence="4" key="1">
    <citation type="journal article" date="2019" name="Int. J. Syst. Evol. Microbiol.">
        <title>The Global Catalogue of Microorganisms (GCM) 10K type strain sequencing project: providing services to taxonomists for standard genome sequencing and annotation.</title>
        <authorList>
            <consortium name="The Broad Institute Genomics Platform"/>
            <consortium name="The Broad Institute Genome Sequencing Center for Infectious Disease"/>
            <person name="Wu L."/>
            <person name="Ma J."/>
        </authorList>
    </citation>
    <scope>NUCLEOTIDE SEQUENCE [LARGE SCALE GENOMIC DNA]</scope>
    <source>
        <strain evidence="4">JCM 13518</strain>
    </source>
</reference>
<dbReference type="SUPFAM" id="SSF55464">
    <property type="entry name" value="Origin of replication-binding domain, RBD-like"/>
    <property type="match status" value="1"/>
</dbReference>
<dbReference type="RefSeq" id="WP_344203188.1">
    <property type="nucleotide sequence ID" value="NZ_BAAAME010000005.1"/>
</dbReference>
<accession>A0ABP4W755</accession>
<comment type="caution">
    <text evidence="3">The sequence shown here is derived from an EMBL/GenBank/DDBJ whole genome shotgun (WGS) entry which is preliminary data.</text>
</comment>
<dbReference type="InterPro" id="IPR014862">
    <property type="entry name" value="TrwC"/>
</dbReference>
<evidence type="ECO:0000256" key="1">
    <source>
        <dbReference type="SAM" id="MobiDB-lite"/>
    </source>
</evidence>
<evidence type="ECO:0000259" key="2">
    <source>
        <dbReference type="Pfam" id="PF08751"/>
    </source>
</evidence>
<dbReference type="CDD" id="cd18809">
    <property type="entry name" value="SF1_C_RecD"/>
    <property type="match status" value="1"/>
</dbReference>
<gene>
    <name evidence="3" type="ORF">GCM10009710_30760</name>
</gene>
<name>A0ABP4W755_9ACTN</name>
<feature type="region of interest" description="Disordered" evidence="1">
    <location>
        <begin position="1245"/>
        <end position="1282"/>
    </location>
</feature>
<dbReference type="SUPFAM" id="SSF52540">
    <property type="entry name" value="P-loop containing nucleoside triphosphate hydrolases"/>
    <property type="match status" value="2"/>
</dbReference>
<dbReference type="Pfam" id="PF13604">
    <property type="entry name" value="AAA_30"/>
    <property type="match status" value="1"/>
</dbReference>
<evidence type="ECO:0000313" key="3">
    <source>
        <dbReference type="EMBL" id="GAA1748556.1"/>
    </source>
</evidence>
<dbReference type="Proteomes" id="UP001501057">
    <property type="component" value="Unassembled WGS sequence"/>
</dbReference>
<dbReference type="EMBL" id="BAAAME010000005">
    <property type="protein sequence ID" value="GAA1748556.1"/>
    <property type="molecule type" value="Genomic_DNA"/>
</dbReference>
<keyword evidence="4" id="KW-1185">Reference proteome</keyword>
<sequence length="1282" mass="137917">MITERHSGALWGVTVSLQKLSAGSGYDYLTRQVAVQDSTELGRSAIADYYSAKGEAPGRWMGSGLVGIDGIEAGDVVTAEQMLRLFGHGCDPITEVPLGRRFAVLTDETGAEFDRRVKKKLQQLRADPTPTGADNRALRSRAMTEVAREMFDARHGRAPTNQRELDAALKRFSRPSRAAVSGFDLTFSPVKSVSTLWAIAPREIAEVIEQAHDKAVADALGLLEREALFTREGKQGARQVETRGLIAAAFTHRDSRAGDPDLHTHVAVANKVQTKDGKWLSIYGRVLYESVVAVSETYNTALERHLVADLGLRFEERPDASRGRPIREVSGVNRELNAAWSKRRRDIVSRQGELSAQFQRDHGRPPTQTEAIALAQQANLETRTAKHGPRSFAEQRAAWRGEAITVLGSERAIDIMVDAALTSPASPGERVTQAWFTDAAHRTIAELQSRRATWKPTHVRAEAQRQVRAADCPVQHIERVVDDLVNAVVAHLSVALTPDLDPVDDPDILRRSDGSRVYRHTGHDLYTSPGILAAEDRIGDAAAMTGGRRVALESVRMGVVEAAANGTTLNSGQIELVSQMATSGARLQVGIAAAGAGKTTAMRVLAHTWAADSGDVLGFAPSASAAANLQAETGIRSDTLAKLTHASGEELRASIGPRTLVVIDEAGMADTLSLDAAITQALDHGASVRLIGDDRQLSAVGAGGVLRDIAATHGAVRLDEVMRFSDPAEAAATLQLREGNTAALGFYFDTNRIHLGDATTCTDDALHAWSADRAAGLDSIMLAPTRDLVTTLNERARSARLGDQQPSAEVPLADGTSASVGDTILTRRNDRRLATSESDWVKNGDRWTITGISDAGIRARHTGSGLHVEIPKSYVAEHVDLGYATTVHTAQGVTADTMHGIATGDESRQLLYTMLSRGRHANHLHLAIAPDGDPHQVMRADTLDATTATEVLEAMIRRDDSALSASETARLTSSDEARLHTAVIRYADAVHAGAVQTAAPGRALELARHAENCVPGITEERSWASLLAEIQLREADGSDGKDLLEMLARPSILSGADSPADAMGRVLHEIEPIRGGPLRWLPRIPSQLAQDRTWGPYLRERQDQVADLRHVIWQAAVDEPAAAVWAPAGAPLDRHTVAEVDVWRAAHGITDPAQVTGPPRTDFVERAQQSTLDRLVANGAGHDAKAWIGPIVYVVGRYDSHTVTLANELALLADSGRDSRGLLTTAAAEGDLPDDHATAALHSRITRLAAPPQRDRTYAPLPRPADTPGCRPDRPHPRGPSR</sequence>
<proteinExistence type="predicted"/>
<dbReference type="Pfam" id="PF08751">
    <property type="entry name" value="TrwC"/>
    <property type="match status" value="1"/>
</dbReference>
<evidence type="ECO:0000313" key="4">
    <source>
        <dbReference type="Proteomes" id="UP001501057"/>
    </source>
</evidence>